<dbReference type="PRINTS" id="PR00463">
    <property type="entry name" value="EP450I"/>
</dbReference>
<gene>
    <name evidence="7" type="ORF">CVLEPA_LOCUS29422</name>
</gene>
<comment type="cofactor">
    <cofactor evidence="1">
        <name>heme</name>
        <dbReference type="ChEBI" id="CHEBI:30413"/>
    </cofactor>
</comment>
<dbReference type="EMBL" id="CAWYQH010000152">
    <property type="protein sequence ID" value="CAK8696252.1"/>
    <property type="molecule type" value="Genomic_DNA"/>
</dbReference>
<dbReference type="PRINTS" id="PR00385">
    <property type="entry name" value="P450"/>
</dbReference>
<protein>
    <recommendedName>
        <fullName evidence="9">Cytochrome P450</fullName>
    </recommendedName>
</protein>
<evidence type="ECO:0000256" key="3">
    <source>
        <dbReference type="ARBA" id="ARBA00022723"/>
    </source>
</evidence>
<reference evidence="7 8" key="1">
    <citation type="submission" date="2024-02" db="EMBL/GenBank/DDBJ databases">
        <authorList>
            <person name="Daric V."/>
            <person name="Darras S."/>
        </authorList>
    </citation>
    <scope>NUCLEOTIDE SEQUENCE [LARGE SCALE GENOMIC DNA]</scope>
</reference>
<evidence type="ECO:0000313" key="8">
    <source>
        <dbReference type="Proteomes" id="UP001642483"/>
    </source>
</evidence>
<evidence type="ECO:0000313" key="7">
    <source>
        <dbReference type="EMBL" id="CAK8696252.1"/>
    </source>
</evidence>
<keyword evidence="6" id="KW-0732">Signal</keyword>
<evidence type="ECO:0000256" key="5">
    <source>
        <dbReference type="RuleBase" id="RU000461"/>
    </source>
</evidence>
<organism evidence="7 8">
    <name type="scientific">Clavelina lepadiformis</name>
    <name type="common">Light-bulb sea squirt</name>
    <name type="synonym">Ascidia lepadiformis</name>
    <dbReference type="NCBI Taxonomy" id="159417"/>
    <lineage>
        <taxon>Eukaryota</taxon>
        <taxon>Metazoa</taxon>
        <taxon>Chordata</taxon>
        <taxon>Tunicata</taxon>
        <taxon>Ascidiacea</taxon>
        <taxon>Aplousobranchia</taxon>
        <taxon>Clavelinidae</taxon>
        <taxon>Clavelina</taxon>
    </lineage>
</organism>
<proteinExistence type="inferred from homology"/>
<dbReference type="Proteomes" id="UP001642483">
    <property type="component" value="Unassembled WGS sequence"/>
</dbReference>
<evidence type="ECO:0000256" key="4">
    <source>
        <dbReference type="ARBA" id="ARBA00023004"/>
    </source>
</evidence>
<keyword evidence="8" id="KW-1185">Reference proteome</keyword>
<evidence type="ECO:0000256" key="6">
    <source>
        <dbReference type="SAM" id="SignalP"/>
    </source>
</evidence>
<evidence type="ECO:0000256" key="2">
    <source>
        <dbReference type="ARBA" id="ARBA00010617"/>
    </source>
</evidence>
<comment type="similarity">
    <text evidence="2 5">Belongs to the cytochrome P450 family.</text>
</comment>
<name>A0ABP0GXF3_CLALP</name>
<keyword evidence="5" id="KW-0560">Oxidoreductase</keyword>
<dbReference type="InterPro" id="IPR050182">
    <property type="entry name" value="Cytochrome_P450_fam2"/>
</dbReference>
<dbReference type="InterPro" id="IPR002401">
    <property type="entry name" value="Cyt_P450_E_grp-I"/>
</dbReference>
<accession>A0ABP0GXF3</accession>
<dbReference type="Pfam" id="PF00067">
    <property type="entry name" value="p450"/>
    <property type="match status" value="1"/>
</dbReference>
<evidence type="ECO:0008006" key="9">
    <source>
        <dbReference type="Google" id="ProtNLM"/>
    </source>
</evidence>
<keyword evidence="3 5" id="KW-0479">Metal-binding</keyword>
<dbReference type="PROSITE" id="PS00086">
    <property type="entry name" value="CYTOCHROME_P450"/>
    <property type="match status" value="1"/>
</dbReference>
<keyword evidence="5" id="KW-0349">Heme</keyword>
<keyword evidence="5" id="KW-0503">Monooxygenase</keyword>
<evidence type="ECO:0000256" key="1">
    <source>
        <dbReference type="ARBA" id="ARBA00001971"/>
    </source>
</evidence>
<dbReference type="SUPFAM" id="SSF48264">
    <property type="entry name" value="Cytochrome P450"/>
    <property type="match status" value="1"/>
</dbReference>
<sequence length="488" mass="55883">MVLISCLLLFCLVVVCFSYWYKRPKGFPPGPRGIPFLGIIPRLGNFPEKSLFKWSKMYGPVMSLRMGRKDWVSLNDYDSIYKALSKQHTKFSGRPVLPVFAQFNQGSGIVRIDYAALWKSQRKFGLNTLRGFGVGKRSMEERILKETTFLNDWIRSQNGNAFSPVVVLHKATASNIASIIYGKRFEYNDKTFNRLIDSITGVYDDADANFALQCMNLAPVLMHVPPFSKLNALILEKYRTILEICQQIVEQHKKTFQEDELRDFIDAFLKEMYEGNAGFTDKQLLHYLRHLLGAGTDTTATMLNWSLIFLLHYPEVQKKLRNEAMKIVGRSTPVKMTFKSDMPYTKAFIEEVLRYRTIVPLAVAHKTNENSELNGHVIPKDTAVLVNLWAVHNDPDYWDEPEIFKPERFIDDQGRFVKSSHVIPFSLGPRHCLGEQLAQMEIFIFLVSLIQNFEFVPDPNSGELPPLDSPSSGFIFTPPPYTLAAKEL</sequence>
<dbReference type="Gene3D" id="1.10.630.10">
    <property type="entry name" value="Cytochrome P450"/>
    <property type="match status" value="1"/>
</dbReference>
<keyword evidence="4 5" id="KW-0408">Iron</keyword>
<dbReference type="InterPro" id="IPR001128">
    <property type="entry name" value="Cyt_P450"/>
</dbReference>
<comment type="caution">
    <text evidence="7">The sequence shown here is derived from an EMBL/GenBank/DDBJ whole genome shotgun (WGS) entry which is preliminary data.</text>
</comment>
<dbReference type="PANTHER" id="PTHR24300:SF397">
    <property type="entry name" value="CYTOCHROME P450 2U1"/>
    <property type="match status" value="1"/>
</dbReference>
<feature type="chain" id="PRO_5045947346" description="Cytochrome P450" evidence="6">
    <location>
        <begin position="19"/>
        <end position="488"/>
    </location>
</feature>
<dbReference type="InterPro" id="IPR017972">
    <property type="entry name" value="Cyt_P450_CS"/>
</dbReference>
<dbReference type="InterPro" id="IPR036396">
    <property type="entry name" value="Cyt_P450_sf"/>
</dbReference>
<feature type="signal peptide" evidence="6">
    <location>
        <begin position="1"/>
        <end position="18"/>
    </location>
</feature>
<dbReference type="PANTHER" id="PTHR24300">
    <property type="entry name" value="CYTOCHROME P450 508A4-RELATED"/>
    <property type="match status" value="1"/>
</dbReference>